<accession>A0A0K0D878</accession>
<organism evidence="2 3">
    <name type="scientific">Angiostrongylus cantonensis</name>
    <name type="common">Rat lungworm</name>
    <dbReference type="NCBI Taxonomy" id="6313"/>
    <lineage>
        <taxon>Eukaryota</taxon>
        <taxon>Metazoa</taxon>
        <taxon>Ecdysozoa</taxon>
        <taxon>Nematoda</taxon>
        <taxon>Chromadorea</taxon>
        <taxon>Rhabditida</taxon>
        <taxon>Rhabditina</taxon>
        <taxon>Rhabditomorpha</taxon>
        <taxon>Strongyloidea</taxon>
        <taxon>Metastrongylidae</taxon>
        <taxon>Angiostrongylus</taxon>
    </lineage>
</organism>
<proteinExistence type="predicted"/>
<evidence type="ECO:0000256" key="1">
    <source>
        <dbReference type="SAM" id="MobiDB-lite"/>
    </source>
</evidence>
<sequence length="87" mass="10624">MIEWLPFLFLMFQEPGVEKMLNKNSEPEKLKEKDDPAFSRRRKQSFRDEPLVKLANNLRNGRKITGPIYENQSRKSMLKFRKRRERR</sequence>
<protein>
    <submittedName>
        <fullName evidence="3">Uncharacterized protein</fullName>
    </submittedName>
</protein>
<dbReference type="Proteomes" id="UP000035642">
    <property type="component" value="Unassembled WGS sequence"/>
</dbReference>
<name>A0A0K0D878_ANGCA</name>
<evidence type="ECO:0000313" key="3">
    <source>
        <dbReference type="WBParaSite" id="ACAC_0000627301-mRNA-1"/>
    </source>
</evidence>
<dbReference type="AlphaFoldDB" id="A0A0K0D878"/>
<evidence type="ECO:0000313" key="2">
    <source>
        <dbReference type="Proteomes" id="UP000035642"/>
    </source>
</evidence>
<dbReference type="WBParaSite" id="ACAC_0000627301-mRNA-1">
    <property type="protein sequence ID" value="ACAC_0000627301-mRNA-1"/>
    <property type="gene ID" value="ACAC_0000627301"/>
</dbReference>
<keyword evidence="2" id="KW-1185">Reference proteome</keyword>
<feature type="region of interest" description="Disordered" evidence="1">
    <location>
        <begin position="22"/>
        <end position="46"/>
    </location>
</feature>
<reference evidence="2" key="1">
    <citation type="submission" date="2012-09" db="EMBL/GenBank/DDBJ databases">
        <authorList>
            <person name="Martin A.A."/>
        </authorList>
    </citation>
    <scope>NUCLEOTIDE SEQUENCE</scope>
</reference>
<feature type="compositionally biased region" description="Basic and acidic residues" evidence="1">
    <location>
        <begin position="22"/>
        <end position="38"/>
    </location>
</feature>
<reference evidence="3" key="2">
    <citation type="submission" date="2017-02" db="UniProtKB">
        <authorList>
            <consortium name="WormBaseParasite"/>
        </authorList>
    </citation>
    <scope>IDENTIFICATION</scope>
</reference>